<comment type="caution">
    <text evidence="2">The sequence shown here is derived from an EMBL/GenBank/DDBJ whole genome shotgun (WGS) entry which is preliminary data.</text>
</comment>
<name>A0A5B0RHC7_PUCGR</name>
<evidence type="ECO:0000256" key="1">
    <source>
        <dbReference type="SAM" id="MobiDB-lite"/>
    </source>
</evidence>
<dbReference type="Proteomes" id="UP000325313">
    <property type="component" value="Unassembled WGS sequence"/>
</dbReference>
<gene>
    <name evidence="2" type="ORF">PGTUg99_027613</name>
</gene>
<protein>
    <submittedName>
        <fullName evidence="2">Uncharacterized protein</fullName>
    </submittedName>
</protein>
<reference evidence="2 3" key="1">
    <citation type="submission" date="2019-05" db="EMBL/GenBank/DDBJ databases">
        <title>Emergence of the Ug99 lineage of the wheat stem rust pathogen through somatic hybridization.</title>
        <authorList>
            <person name="Li F."/>
            <person name="Upadhyaya N.M."/>
            <person name="Sperschneider J."/>
            <person name="Matny O."/>
            <person name="Nguyen-Phuc H."/>
            <person name="Mago R."/>
            <person name="Raley C."/>
            <person name="Miller M.E."/>
            <person name="Silverstein K.A.T."/>
            <person name="Henningsen E."/>
            <person name="Hirsch C.D."/>
            <person name="Visser B."/>
            <person name="Pretorius Z.A."/>
            <person name="Steffenson B.J."/>
            <person name="Schwessinger B."/>
            <person name="Dodds P.N."/>
            <person name="Figueroa M."/>
        </authorList>
    </citation>
    <scope>NUCLEOTIDE SEQUENCE [LARGE SCALE GENOMIC DNA]</scope>
    <source>
        <strain evidence="2 3">Ug99</strain>
    </source>
</reference>
<feature type="region of interest" description="Disordered" evidence="1">
    <location>
        <begin position="59"/>
        <end position="119"/>
    </location>
</feature>
<accession>A0A5B0RHC7</accession>
<dbReference type="AlphaFoldDB" id="A0A5B0RHC7"/>
<organism evidence="2 3">
    <name type="scientific">Puccinia graminis f. sp. tritici</name>
    <dbReference type="NCBI Taxonomy" id="56615"/>
    <lineage>
        <taxon>Eukaryota</taxon>
        <taxon>Fungi</taxon>
        <taxon>Dikarya</taxon>
        <taxon>Basidiomycota</taxon>
        <taxon>Pucciniomycotina</taxon>
        <taxon>Pucciniomycetes</taxon>
        <taxon>Pucciniales</taxon>
        <taxon>Pucciniaceae</taxon>
        <taxon>Puccinia</taxon>
    </lineage>
</organism>
<evidence type="ECO:0000313" key="3">
    <source>
        <dbReference type="Proteomes" id="UP000325313"/>
    </source>
</evidence>
<sequence length="119" mass="12811">MDTATGVDHARYALRPCTATPTRRPLDRPIEAEERACGLCLRSTDNPKTGKPTIRRFAATRPPWSDSDISDHPLPVGASGSAGGEVPWKRARPGENSPPALPTLTRPAWVSARMSQQAA</sequence>
<dbReference type="EMBL" id="VDEP01000204">
    <property type="protein sequence ID" value="KAA1124343.1"/>
    <property type="molecule type" value="Genomic_DNA"/>
</dbReference>
<proteinExistence type="predicted"/>
<evidence type="ECO:0000313" key="2">
    <source>
        <dbReference type="EMBL" id="KAA1124343.1"/>
    </source>
</evidence>